<gene>
    <name evidence="1" type="ORF">GWI72_16690</name>
</gene>
<dbReference type="EMBL" id="JAABLQ010000002">
    <property type="protein sequence ID" value="NBN79917.1"/>
    <property type="molecule type" value="Genomic_DNA"/>
</dbReference>
<dbReference type="AlphaFoldDB" id="A0A7X5JAE2"/>
<protein>
    <submittedName>
        <fullName evidence="1">Uncharacterized protein</fullName>
    </submittedName>
</protein>
<dbReference type="InterPro" id="IPR036895">
    <property type="entry name" value="Uracil-DNA_glycosylase-like_sf"/>
</dbReference>
<dbReference type="RefSeq" id="WP_161709391.1">
    <property type="nucleotide sequence ID" value="NZ_JAABLQ010000002.1"/>
</dbReference>
<evidence type="ECO:0000313" key="1">
    <source>
        <dbReference type="EMBL" id="NBN79917.1"/>
    </source>
</evidence>
<dbReference type="SUPFAM" id="SSF52141">
    <property type="entry name" value="Uracil-DNA glycosylase-like"/>
    <property type="match status" value="1"/>
</dbReference>
<evidence type="ECO:0000313" key="2">
    <source>
        <dbReference type="Proteomes" id="UP000586722"/>
    </source>
</evidence>
<comment type="caution">
    <text evidence="1">The sequence shown here is derived from an EMBL/GenBank/DDBJ whole genome shotgun (WGS) entry which is preliminary data.</text>
</comment>
<dbReference type="Proteomes" id="UP000586722">
    <property type="component" value="Unassembled WGS sequence"/>
</dbReference>
<reference evidence="2" key="1">
    <citation type="submission" date="2020-01" db="EMBL/GenBank/DDBJ databases">
        <authorList>
            <person name="Fang Y."/>
            <person name="Sun R."/>
            <person name="Nie L."/>
            <person name="He J."/>
            <person name="Hao L."/>
            <person name="Wang L."/>
            <person name="Su S."/>
            <person name="Lv E."/>
            <person name="Zhang Z."/>
            <person name="Xie R."/>
            <person name="Liu H."/>
        </authorList>
    </citation>
    <scope>NUCLEOTIDE SEQUENCE [LARGE SCALE GENOMIC DNA]</scope>
    <source>
        <strain evidence="2">XCT-53</strain>
    </source>
</reference>
<sequence length="285" mass="30903">MTDMTAGTRNLERFASRICEASEADLRAAIYADGPAPLRDTTLGLAADGPYRAFYAPFDWINTQADVVIVGLTPGRQQALDAVLVLRQALLQGQTLEQAAALAKYSASFKGGMRKLGAQLMDHFHIHQLLGLVTTAELFGSAQGRVHATSALRYPVLRHHGNYSGHAGMLDVPFMREMVETCLAPELAVLKNAWVIPFGTYAHRAVQHLANRGLVDEGRILGGILHPGGQQWNRYKVQLGMTTGAAIANVKGGLEVERRSRELHLKVQALLQQTPVAVRRPGAAA</sequence>
<accession>A0A7X5JAE2</accession>
<organism evidence="1 2">
    <name type="scientific">Pannonibacter tanglangensis</name>
    <dbReference type="NCBI Taxonomy" id="2750084"/>
    <lineage>
        <taxon>Bacteria</taxon>
        <taxon>Pseudomonadati</taxon>
        <taxon>Pseudomonadota</taxon>
        <taxon>Alphaproteobacteria</taxon>
        <taxon>Hyphomicrobiales</taxon>
        <taxon>Stappiaceae</taxon>
        <taxon>Pannonibacter</taxon>
    </lineage>
</organism>
<name>A0A7X5JAE2_9HYPH</name>
<proteinExistence type="predicted"/>
<keyword evidence="2" id="KW-1185">Reference proteome</keyword>